<accession>A0AAD5UGF6</accession>
<dbReference type="PANTHER" id="PTHR48420:SF1">
    <property type="entry name" value="NON-HAEM DIOXYGENASE N-TERMINAL DOMAIN-CONTAINING PROTEIN"/>
    <property type="match status" value="1"/>
</dbReference>
<proteinExistence type="predicted"/>
<dbReference type="SUPFAM" id="SSF51197">
    <property type="entry name" value="Clavaminate synthase-like"/>
    <property type="match status" value="1"/>
</dbReference>
<evidence type="ECO:0000313" key="1">
    <source>
        <dbReference type="EMBL" id="KAJ3257006.1"/>
    </source>
</evidence>
<comment type="caution">
    <text evidence="1">The sequence shown here is derived from an EMBL/GenBank/DDBJ whole genome shotgun (WGS) entry which is preliminary data.</text>
</comment>
<reference evidence="1" key="1">
    <citation type="submission" date="2020-05" db="EMBL/GenBank/DDBJ databases">
        <title>Phylogenomic resolution of chytrid fungi.</title>
        <authorList>
            <person name="Stajich J.E."/>
            <person name="Amses K."/>
            <person name="Simmons R."/>
            <person name="Seto K."/>
            <person name="Myers J."/>
            <person name="Bonds A."/>
            <person name="Quandt C.A."/>
            <person name="Barry K."/>
            <person name="Liu P."/>
            <person name="Grigoriev I."/>
            <person name="Longcore J.E."/>
            <person name="James T.Y."/>
        </authorList>
    </citation>
    <scope>NUCLEOTIDE SEQUENCE</scope>
    <source>
        <strain evidence="1">PLAUS21</strain>
    </source>
</reference>
<dbReference type="PANTHER" id="PTHR48420">
    <property type="entry name" value="NON-HAEM DIOXYGENASE N-TERMINAL DOMAIN-CONTAINING PROTEIN"/>
    <property type="match status" value="1"/>
</dbReference>
<keyword evidence="2" id="KW-1185">Reference proteome</keyword>
<organism evidence="1 2">
    <name type="scientific">Boothiomyces macroporosus</name>
    <dbReference type="NCBI Taxonomy" id="261099"/>
    <lineage>
        <taxon>Eukaryota</taxon>
        <taxon>Fungi</taxon>
        <taxon>Fungi incertae sedis</taxon>
        <taxon>Chytridiomycota</taxon>
        <taxon>Chytridiomycota incertae sedis</taxon>
        <taxon>Chytridiomycetes</taxon>
        <taxon>Rhizophydiales</taxon>
        <taxon>Terramycetaceae</taxon>
        <taxon>Boothiomyces</taxon>
    </lineage>
</organism>
<gene>
    <name evidence="1" type="ORF">HK103_004989</name>
</gene>
<dbReference type="AlphaFoldDB" id="A0AAD5UGF6"/>
<sequence>MVVVLDYNKLVDPDCDLYQYIDDAFGNKPGALGACFVSNVPGFPELREKCLRYGSQLAALSQSELDSMVDLESCYMFGWSHGKEIMNGKADFAKGSFYFNPLHDVPASEDPEFAAKFVEYGRPNIWPPSLPQMKHDLMELGQLIIKVGKLVALHCDKYISKKHPDLPPNFLQSMIEQSMIPKSRLLHYFPISKEDAEPTPDGSMDSWCGLHIDHSVLTGLTSAMYNDESDPSFPQVDTSNKDIQDALKDAGLYIKDKDEKFTQVKIPKEYLAFQIGEAAQVASKEALLATPHLVRGAAYPNMSRNTLALFMQPNVDQELMPGYTFHDFTKDIMARHYEQ</sequence>
<dbReference type="Proteomes" id="UP001210925">
    <property type="component" value="Unassembled WGS sequence"/>
</dbReference>
<dbReference type="InterPro" id="IPR027443">
    <property type="entry name" value="IPNS-like_sf"/>
</dbReference>
<name>A0AAD5UGF6_9FUNG</name>
<evidence type="ECO:0000313" key="2">
    <source>
        <dbReference type="Proteomes" id="UP001210925"/>
    </source>
</evidence>
<protein>
    <recommendedName>
        <fullName evidence="3">Non-haem dioxygenase N-terminal domain-containing protein</fullName>
    </recommendedName>
</protein>
<dbReference type="Gene3D" id="2.60.120.330">
    <property type="entry name" value="B-lactam Antibiotic, Isopenicillin N Synthase, Chain"/>
    <property type="match status" value="1"/>
</dbReference>
<dbReference type="EMBL" id="JADGKB010000043">
    <property type="protein sequence ID" value="KAJ3257006.1"/>
    <property type="molecule type" value="Genomic_DNA"/>
</dbReference>
<evidence type="ECO:0008006" key="3">
    <source>
        <dbReference type="Google" id="ProtNLM"/>
    </source>
</evidence>